<organism evidence="2 3">
    <name type="scientific">Uruburuella testudinis</name>
    <dbReference type="NCBI Taxonomy" id="1282863"/>
    <lineage>
        <taxon>Bacteria</taxon>
        <taxon>Pseudomonadati</taxon>
        <taxon>Pseudomonadota</taxon>
        <taxon>Betaproteobacteria</taxon>
        <taxon>Neisseriales</taxon>
        <taxon>Neisseriaceae</taxon>
        <taxon>Uruburuella</taxon>
    </lineage>
</organism>
<dbReference type="EMBL" id="CP091508">
    <property type="protein sequence ID" value="UOO81079.1"/>
    <property type="molecule type" value="Genomic_DNA"/>
</dbReference>
<evidence type="ECO:0000313" key="2">
    <source>
        <dbReference type="EMBL" id="UOO81079.1"/>
    </source>
</evidence>
<protein>
    <submittedName>
        <fullName evidence="2">Uncharacterized protein</fullName>
    </submittedName>
</protein>
<accession>A0ABY4DPU5</accession>
<feature type="region of interest" description="Disordered" evidence="1">
    <location>
        <begin position="1"/>
        <end position="23"/>
    </location>
</feature>
<gene>
    <name evidence="2" type="ORF">LVJ83_08830</name>
</gene>
<dbReference type="RefSeq" id="WP_244784147.1">
    <property type="nucleotide sequence ID" value="NZ_CP091508.1"/>
</dbReference>
<evidence type="ECO:0000313" key="3">
    <source>
        <dbReference type="Proteomes" id="UP000829817"/>
    </source>
</evidence>
<keyword evidence="3" id="KW-1185">Reference proteome</keyword>
<name>A0ABY4DPU5_9NEIS</name>
<evidence type="ECO:0000256" key="1">
    <source>
        <dbReference type="SAM" id="MobiDB-lite"/>
    </source>
</evidence>
<sequence length="49" mass="5683">MIENTLPFDNKHHPSSLPKISDDSTLPLQAHQAKKHFFRQSGKNWREIG</sequence>
<proteinExistence type="predicted"/>
<dbReference type="Proteomes" id="UP000829817">
    <property type="component" value="Chromosome"/>
</dbReference>
<reference evidence="2 3" key="1">
    <citation type="journal article" date="2022" name="Res Sq">
        <title>Evolution of multicellular longitudinally dividing oral cavity symbionts (Neisseriaceae).</title>
        <authorList>
            <person name="Nyongesa S."/>
            <person name="Weber P."/>
            <person name="Bernet E."/>
            <person name="Pullido F."/>
            <person name="Nieckarz M."/>
            <person name="Delaby M."/>
            <person name="Nieves C."/>
            <person name="Viehboeck T."/>
            <person name="Krause N."/>
            <person name="Rivera-Millot A."/>
            <person name="Nakamura A."/>
            <person name="Vischer N."/>
            <person name="VanNieuwenhze M."/>
            <person name="Brun Y."/>
            <person name="Cava F."/>
            <person name="Bulgheresi S."/>
            <person name="Veyrier F."/>
        </authorList>
    </citation>
    <scope>NUCLEOTIDE SEQUENCE [LARGE SCALE GENOMIC DNA]</scope>
    <source>
        <strain evidence="2 3">CCUG 63373m</strain>
    </source>
</reference>